<dbReference type="AlphaFoldDB" id="G2XLI7"/>
<name>G2XLI7_ORYGL</name>
<reference evidence="1" key="1">
    <citation type="submission" date="2010-10" db="EMBL/GenBank/DDBJ databases">
        <authorList>
            <person name="Genoscope - CEA"/>
        </authorList>
    </citation>
    <scope>NUCLEOTIDE SEQUENCE</scope>
</reference>
<proteinExistence type="predicted"/>
<sequence>MHGKEKASTKLALWTGSGWKTRRSGMDLISQNSSGTQPISRIVVDNETDINNDGESKGDCKIELQAKHQPACRRSRLIALQAANNVRANLEATQKQATTKEIFSSTFHRGPPEQGSSTPSFARGIEKVPPQLMASSTALLQVNSYIVSHVMDGEPRRYN</sequence>
<evidence type="ECO:0000313" key="1">
    <source>
        <dbReference type="EMBL" id="CBX24457.1"/>
    </source>
</evidence>
<accession>G2XLI7</accession>
<gene>
    <name evidence="1" type="primary">Ogl12g0021P10_10</name>
</gene>
<protein>
    <submittedName>
        <fullName evidence="1">Hypothetical_protein</fullName>
    </submittedName>
</protein>
<dbReference type="EMBL" id="FQ377947">
    <property type="protein sequence ID" value="CBX24457.1"/>
    <property type="molecule type" value="Genomic_DNA"/>
</dbReference>
<organism evidence="1">
    <name type="scientific">Oryza glaberrima</name>
    <name type="common">African rice</name>
    <dbReference type="NCBI Taxonomy" id="4538"/>
    <lineage>
        <taxon>Eukaryota</taxon>
        <taxon>Viridiplantae</taxon>
        <taxon>Streptophyta</taxon>
        <taxon>Embryophyta</taxon>
        <taxon>Tracheophyta</taxon>
        <taxon>Spermatophyta</taxon>
        <taxon>Magnoliopsida</taxon>
        <taxon>Liliopsida</taxon>
        <taxon>Poales</taxon>
        <taxon>Poaceae</taxon>
        <taxon>BOP clade</taxon>
        <taxon>Oryzoideae</taxon>
        <taxon>Oryzeae</taxon>
        <taxon>Oryzinae</taxon>
        <taxon>Oryza</taxon>
    </lineage>
</organism>